<evidence type="ECO:0000313" key="2">
    <source>
        <dbReference type="Proteomes" id="UP000001231"/>
    </source>
</evidence>
<gene>
    <name evidence="1" type="ordered locus">Kkor_0480</name>
</gene>
<dbReference type="EMBL" id="CP001707">
    <property type="protein sequence ID" value="ACV25900.1"/>
    <property type="molecule type" value="Genomic_DNA"/>
</dbReference>
<dbReference type="InParanoid" id="C7R8N7"/>
<dbReference type="STRING" id="523791.Kkor_0480"/>
<keyword evidence="2" id="KW-1185">Reference proteome</keyword>
<name>C7R8N7_KANKD</name>
<dbReference type="Gene3D" id="3.40.50.920">
    <property type="match status" value="1"/>
</dbReference>
<sequence>MVAAEHIDATINSAGSAINNFLLNNKVHITVKNIKTLDRTIGHGGTKELLKRIGLTEDDIIKSL</sequence>
<accession>C7R8N7</accession>
<organism evidence="1 2">
    <name type="scientific">Kangiella koreensis (strain DSM 16069 / JCM 12317 / KCTC 12182 / SW-125)</name>
    <dbReference type="NCBI Taxonomy" id="523791"/>
    <lineage>
        <taxon>Bacteria</taxon>
        <taxon>Pseudomonadati</taxon>
        <taxon>Pseudomonadota</taxon>
        <taxon>Gammaproteobacteria</taxon>
        <taxon>Kangiellales</taxon>
        <taxon>Kangiellaceae</taxon>
        <taxon>Kangiella</taxon>
    </lineage>
</organism>
<evidence type="ECO:0000313" key="1">
    <source>
        <dbReference type="EMBL" id="ACV25900.1"/>
    </source>
</evidence>
<dbReference type="KEGG" id="kko:Kkor_0480"/>
<dbReference type="AlphaFoldDB" id="C7R8N7"/>
<dbReference type="InterPro" id="IPR009014">
    <property type="entry name" value="Transketo_C/PFOR_II"/>
</dbReference>
<proteinExistence type="predicted"/>
<dbReference type="HOGENOM" id="CLU_2861775_0_0_6"/>
<dbReference type="RefSeq" id="WP_012800414.1">
    <property type="nucleotide sequence ID" value="NC_013166.1"/>
</dbReference>
<dbReference type="OrthoDB" id="9803371at2"/>
<protein>
    <submittedName>
        <fullName evidence="1">Uncharacterized protein</fullName>
    </submittedName>
</protein>
<dbReference type="eggNOG" id="COG1154">
    <property type="taxonomic scope" value="Bacteria"/>
</dbReference>
<dbReference type="Proteomes" id="UP000001231">
    <property type="component" value="Chromosome"/>
</dbReference>
<reference evidence="1 2" key="1">
    <citation type="journal article" date="2009" name="Stand. Genomic Sci.">
        <title>Complete genome sequence of Kangiella koreensis type strain (SW-125).</title>
        <authorList>
            <person name="Han C."/>
            <person name="Sikorski J."/>
            <person name="Lapidus A."/>
            <person name="Nolan M."/>
            <person name="Glavina Del Rio T."/>
            <person name="Tice H."/>
            <person name="Cheng J.F."/>
            <person name="Lucas S."/>
            <person name="Chen F."/>
            <person name="Copeland A."/>
            <person name="Ivanova N."/>
            <person name="Mavromatis K."/>
            <person name="Ovchinnikova G."/>
            <person name="Pati A."/>
            <person name="Bruce D."/>
            <person name="Goodwin L."/>
            <person name="Pitluck S."/>
            <person name="Chen A."/>
            <person name="Palaniappan K."/>
            <person name="Land M."/>
            <person name="Hauser L."/>
            <person name="Chang Y.J."/>
            <person name="Jeffries C.D."/>
            <person name="Chain P."/>
            <person name="Saunders E."/>
            <person name="Brettin T."/>
            <person name="Goker M."/>
            <person name="Tindall B.J."/>
            <person name="Bristow J."/>
            <person name="Eisen J.A."/>
            <person name="Markowitz V."/>
            <person name="Hugenholtz P."/>
            <person name="Kyrpides N.C."/>
            <person name="Klenk H.P."/>
            <person name="Detter J.C."/>
        </authorList>
    </citation>
    <scope>NUCLEOTIDE SEQUENCE [LARGE SCALE GENOMIC DNA]</scope>
    <source>
        <strain evidence="2">DSM 16069 / KCTC 12182 / SW-125</strain>
    </source>
</reference>